<feature type="binding site" evidence="6">
    <location>
        <position position="366"/>
    </location>
    <ligand>
        <name>Fe cation</name>
        <dbReference type="ChEBI" id="CHEBI:24875"/>
        <note>catalytic</note>
    </ligand>
</feature>
<comment type="caution">
    <text evidence="9">The sequence shown here is derived from an EMBL/GenBank/DDBJ whole genome shotgun (WGS) entry which is preliminary data.</text>
</comment>
<organism evidence="9 10">
    <name type="scientific">Castilleja foliolosa</name>
    <dbReference type="NCBI Taxonomy" id="1961234"/>
    <lineage>
        <taxon>Eukaryota</taxon>
        <taxon>Viridiplantae</taxon>
        <taxon>Streptophyta</taxon>
        <taxon>Embryophyta</taxon>
        <taxon>Tracheophyta</taxon>
        <taxon>Spermatophyta</taxon>
        <taxon>Magnoliopsida</taxon>
        <taxon>eudicotyledons</taxon>
        <taxon>Gunneridae</taxon>
        <taxon>Pentapetalae</taxon>
        <taxon>asterids</taxon>
        <taxon>lamiids</taxon>
        <taxon>Lamiales</taxon>
        <taxon>Orobanchaceae</taxon>
        <taxon>Pedicularideae</taxon>
        <taxon>Castillejinae</taxon>
        <taxon>Castilleja</taxon>
    </lineage>
</organism>
<proteinExistence type="inferred from homology"/>
<dbReference type="InterPro" id="IPR037151">
    <property type="entry name" value="AlkB-like_sf"/>
</dbReference>
<dbReference type="Proteomes" id="UP001632038">
    <property type="component" value="Unassembled WGS sequence"/>
</dbReference>
<evidence type="ECO:0000259" key="8">
    <source>
        <dbReference type="PROSITE" id="PS51471"/>
    </source>
</evidence>
<name>A0ABD3CTP2_9LAMI</name>
<evidence type="ECO:0000256" key="1">
    <source>
        <dbReference type="ARBA" id="ARBA00007879"/>
    </source>
</evidence>
<dbReference type="Pfam" id="PF13532">
    <property type="entry name" value="2OG-FeII_Oxy_2"/>
    <property type="match status" value="1"/>
</dbReference>
<feature type="domain" description="Fe2OG dioxygenase" evidence="8">
    <location>
        <begin position="346"/>
        <end position="456"/>
    </location>
</feature>
<comment type="cofactor">
    <cofactor evidence="6">
        <name>Fe(2+)</name>
        <dbReference type="ChEBI" id="CHEBI:29033"/>
    </cofactor>
    <text evidence="6">Binds 1 Fe(2+) ion per subunit.</text>
</comment>
<keyword evidence="4" id="KW-0560">Oxidoreductase</keyword>
<evidence type="ECO:0000256" key="6">
    <source>
        <dbReference type="PIRSR" id="PIRSR604574-2"/>
    </source>
</evidence>
<evidence type="ECO:0000256" key="2">
    <source>
        <dbReference type="ARBA" id="ARBA00022723"/>
    </source>
</evidence>
<keyword evidence="3" id="KW-0223">Dioxygenase</keyword>
<dbReference type="InterPro" id="IPR005123">
    <property type="entry name" value="Oxoglu/Fe-dep_dioxygenase_dom"/>
</dbReference>
<accession>A0ABD3CTP2</accession>
<sequence length="456" mass="51664">MQILKSFRLMKLRFSGTTFVAQRLSSVVFKDYRFGAMANKGMVSKPANNKLLKNEMNFPSLSASLVSKPPGKRRIRVDLDTTSSQQKSKEVQNIDQIQVEASALISDHNNTPPIDPKLPETNREHGQSRRGLNFEKTLGDSKGVENIDSVQDLTSSSTNQQYDTDLPADFGKKRMPRDRKYEKVKETYHGRGESKRGSTVDEPFDICNPEFKKFNHKRWVTKAHTAEENGQVLRPGMVLFKHYIPIPDQVDIVNRCRELGCGPGGFYRPGYEGGAKLRLYMMCLGQDWDPQTSKYGKTRKHDNVTPPDIPYEFSALVSRVISDSHTVIKRDDAEIVNPEDMLPPMSPDVCIVNYYTTTGRLGLHQDRDESRESLRKGLPVVSISIGDSAEFLYSDYRDVDEAESVLLESGDVLVFGGESRHVFHGVKTIIRNTAPRDLRKQTGLRPGRLNLTFRKY</sequence>
<reference evidence="10" key="1">
    <citation type="journal article" date="2024" name="IScience">
        <title>Strigolactones Initiate the Formation of Haustorium-like Structures in Castilleja.</title>
        <authorList>
            <person name="Buerger M."/>
            <person name="Peterson D."/>
            <person name="Chory J."/>
        </authorList>
    </citation>
    <scope>NUCLEOTIDE SEQUENCE [LARGE SCALE GENOMIC DNA]</scope>
</reference>
<feature type="binding site" evidence="6">
    <location>
        <position position="424"/>
    </location>
    <ligand>
        <name>Fe cation</name>
        <dbReference type="ChEBI" id="CHEBI:24875"/>
        <note>catalytic</note>
    </ligand>
</feature>
<dbReference type="InterPro" id="IPR027450">
    <property type="entry name" value="AlkB-like"/>
</dbReference>
<dbReference type="GO" id="GO:0051213">
    <property type="term" value="F:dioxygenase activity"/>
    <property type="evidence" value="ECO:0007669"/>
    <property type="project" value="UniProtKB-KW"/>
</dbReference>
<feature type="compositionally biased region" description="Polar residues" evidence="7">
    <location>
        <begin position="154"/>
        <end position="163"/>
    </location>
</feature>
<evidence type="ECO:0000313" key="9">
    <source>
        <dbReference type="EMBL" id="KAL3633366.1"/>
    </source>
</evidence>
<dbReference type="AlphaFoldDB" id="A0ABD3CTP2"/>
<evidence type="ECO:0000256" key="3">
    <source>
        <dbReference type="ARBA" id="ARBA00022964"/>
    </source>
</evidence>
<dbReference type="Gene3D" id="2.60.120.590">
    <property type="entry name" value="Alpha-ketoglutarate-dependent dioxygenase AlkB-like"/>
    <property type="match status" value="1"/>
</dbReference>
<feature type="binding site" evidence="6">
    <location>
        <position position="364"/>
    </location>
    <ligand>
        <name>Fe cation</name>
        <dbReference type="ChEBI" id="CHEBI:24875"/>
        <note>catalytic</note>
    </ligand>
</feature>
<gene>
    <name evidence="9" type="ORF">CASFOL_022893</name>
</gene>
<evidence type="ECO:0000256" key="7">
    <source>
        <dbReference type="SAM" id="MobiDB-lite"/>
    </source>
</evidence>
<dbReference type="EMBL" id="JAVIJP010000030">
    <property type="protein sequence ID" value="KAL3633366.1"/>
    <property type="molecule type" value="Genomic_DNA"/>
</dbReference>
<comment type="similarity">
    <text evidence="1">Belongs to the alkB family.</text>
</comment>
<keyword evidence="5 6" id="KW-0408">Iron</keyword>
<feature type="compositionally biased region" description="Basic and acidic residues" evidence="7">
    <location>
        <begin position="117"/>
        <end position="127"/>
    </location>
</feature>
<evidence type="ECO:0000256" key="5">
    <source>
        <dbReference type="ARBA" id="ARBA00023004"/>
    </source>
</evidence>
<dbReference type="SUPFAM" id="SSF51197">
    <property type="entry name" value="Clavaminate synthase-like"/>
    <property type="match status" value="1"/>
</dbReference>
<evidence type="ECO:0000256" key="4">
    <source>
        <dbReference type="ARBA" id="ARBA00023002"/>
    </source>
</evidence>
<protein>
    <recommendedName>
        <fullName evidence="8">Fe2OG dioxygenase domain-containing protein</fullName>
    </recommendedName>
</protein>
<feature type="region of interest" description="Disordered" evidence="7">
    <location>
        <begin position="105"/>
        <end position="145"/>
    </location>
</feature>
<keyword evidence="10" id="KW-1185">Reference proteome</keyword>
<dbReference type="PANTHER" id="PTHR16557:SF10">
    <property type="entry name" value="2-OXOGLUTARATE-DEPENDENT DIOXYGENASE FAMILY PROTEIN"/>
    <property type="match status" value="1"/>
</dbReference>
<dbReference type="PROSITE" id="PS51471">
    <property type="entry name" value="FE2OG_OXY"/>
    <property type="match status" value="1"/>
</dbReference>
<feature type="region of interest" description="Disordered" evidence="7">
    <location>
        <begin position="154"/>
        <end position="173"/>
    </location>
</feature>
<dbReference type="PANTHER" id="PTHR16557">
    <property type="entry name" value="ALKYLATED DNA REPAIR PROTEIN ALKB-RELATED"/>
    <property type="match status" value="1"/>
</dbReference>
<keyword evidence="2 6" id="KW-0479">Metal-binding</keyword>
<dbReference type="InterPro" id="IPR004574">
    <property type="entry name" value="Alkb"/>
</dbReference>
<evidence type="ECO:0000313" key="10">
    <source>
        <dbReference type="Proteomes" id="UP001632038"/>
    </source>
</evidence>
<dbReference type="GO" id="GO:0046872">
    <property type="term" value="F:metal ion binding"/>
    <property type="evidence" value="ECO:0007669"/>
    <property type="project" value="UniProtKB-KW"/>
</dbReference>